<evidence type="ECO:0000313" key="6">
    <source>
        <dbReference type="Proteomes" id="UP000186905"/>
    </source>
</evidence>
<gene>
    <name evidence="5" type="ORF">BIT28_07845</name>
</gene>
<dbReference type="GO" id="GO:0016887">
    <property type="term" value="F:ATP hydrolysis activity"/>
    <property type="evidence" value="ECO:0007669"/>
    <property type="project" value="InterPro"/>
</dbReference>
<dbReference type="SUPFAM" id="SSF52540">
    <property type="entry name" value="P-loop containing nucleoside triphosphate hydrolases"/>
    <property type="match status" value="1"/>
</dbReference>
<keyword evidence="2" id="KW-0547">Nucleotide-binding</keyword>
<dbReference type="RefSeq" id="WP_075762068.1">
    <property type="nucleotide sequence ID" value="NZ_MJIL01000044.1"/>
</dbReference>
<dbReference type="InterPro" id="IPR027417">
    <property type="entry name" value="P-loop_NTPase"/>
</dbReference>
<keyword evidence="3 5" id="KW-0067">ATP-binding</keyword>
<dbReference type="SMART" id="SM00382">
    <property type="entry name" value="AAA"/>
    <property type="match status" value="1"/>
</dbReference>
<evidence type="ECO:0000256" key="3">
    <source>
        <dbReference type="ARBA" id="ARBA00022840"/>
    </source>
</evidence>
<comment type="caution">
    <text evidence="5">The sequence shown here is derived from an EMBL/GenBank/DDBJ whole genome shotgun (WGS) entry which is preliminary data.</text>
</comment>
<keyword evidence="1" id="KW-0813">Transport</keyword>
<name>A0A1Q9H0P0_9GAMM</name>
<keyword evidence="6" id="KW-1185">Reference proteome</keyword>
<sequence length="285" mass="31910">MGILIKAERLYKSYQQHQALYDVSFELHTGQIFGLLGHNGAGKSTLIKSLLGTQAFDGKLSVFGLHPQKDRVKVVNDLAYISDVAVLPDWMTVKQILKYMAGVHPSFERHIAEQYLNDTDIHFSAKIASLSKGMKVQLHLAIVMATNVRVLILDEPTLGLDLMYREVFYRSLMSWFRDGERALIIASHEVAEIEHLLTDVLILRKGKTVLQAKVDELESRFAKLTVTPETLDAALSLAPLYHRPGSNKHELIFEAAERSQLESLGEVSSASLADIFIATQQEARL</sequence>
<dbReference type="Proteomes" id="UP000186905">
    <property type="component" value="Unassembled WGS sequence"/>
</dbReference>
<dbReference type="GO" id="GO:0005524">
    <property type="term" value="F:ATP binding"/>
    <property type="evidence" value="ECO:0007669"/>
    <property type="project" value="UniProtKB-KW"/>
</dbReference>
<reference evidence="5 6" key="1">
    <citation type="submission" date="2016-09" db="EMBL/GenBank/DDBJ databases">
        <title>Photobacterium proteolyticum sp. nov. a protease producing bacterium isolated from ocean sediments of Laizhou Bay.</title>
        <authorList>
            <person name="Li Y."/>
        </authorList>
    </citation>
    <scope>NUCLEOTIDE SEQUENCE [LARGE SCALE GENOMIC DNA]</scope>
    <source>
        <strain evidence="5 6">13-12</strain>
    </source>
</reference>
<evidence type="ECO:0000256" key="2">
    <source>
        <dbReference type="ARBA" id="ARBA00022741"/>
    </source>
</evidence>
<protein>
    <submittedName>
        <fullName evidence="5">Multidrug ABC transporter ATP-binding protein</fullName>
    </submittedName>
</protein>
<organism evidence="5 6">
    <name type="scientific">Photobacterium proteolyticum</name>
    <dbReference type="NCBI Taxonomy" id="1903952"/>
    <lineage>
        <taxon>Bacteria</taxon>
        <taxon>Pseudomonadati</taxon>
        <taxon>Pseudomonadota</taxon>
        <taxon>Gammaproteobacteria</taxon>
        <taxon>Vibrionales</taxon>
        <taxon>Vibrionaceae</taxon>
        <taxon>Photobacterium</taxon>
    </lineage>
</organism>
<dbReference type="PROSITE" id="PS50893">
    <property type="entry name" value="ABC_TRANSPORTER_2"/>
    <property type="match status" value="1"/>
</dbReference>
<dbReference type="CDD" id="cd03230">
    <property type="entry name" value="ABC_DR_subfamily_A"/>
    <property type="match status" value="1"/>
</dbReference>
<dbReference type="InterPro" id="IPR003439">
    <property type="entry name" value="ABC_transporter-like_ATP-bd"/>
</dbReference>
<evidence type="ECO:0000313" key="5">
    <source>
        <dbReference type="EMBL" id="OLQ81130.1"/>
    </source>
</evidence>
<evidence type="ECO:0000259" key="4">
    <source>
        <dbReference type="PROSITE" id="PS50893"/>
    </source>
</evidence>
<dbReference type="OrthoDB" id="9804819at2"/>
<accession>A0A1Q9H0P0</accession>
<dbReference type="InterPro" id="IPR003593">
    <property type="entry name" value="AAA+_ATPase"/>
</dbReference>
<dbReference type="PANTHER" id="PTHR42939:SF1">
    <property type="entry name" value="ABC TRANSPORTER ATP-BINDING PROTEIN ALBC-RELATED"/>
    <property type="match status" value="1"/>
</dbReference>
<evidence type="ECO:0000256" key="1">
    <source>
        <dbReference type="ARBA" id="ARBA00022448"/>
    </source>
</evidence>
<dbReference type="PANTHER" id="PTHR42939">
    <property type="entry name" value="ABC TRANSPORTER ATP-BINDING PROTEIN ALBC-RELATED"/>
    <property type="match status" value="1"/>
</dbReference>
<dbReference type="InterPro" id="IPR051782">
    <property type="entry name" value="ABC_Transporter_VariousFunc"/>
</dbReference>
<dbReference type="AlphaFoldDB" id="A0A1Q9H0P0"/>
<dbReference type="STRING" id="1903952.BIT28_07845"/>
<dbReference type="Gene3D" id="3.40.50.300">
    <property type="entry name" value="P-loop containing nucleotide triphosphate hydrolases"/>
    <property type="match status" value="1"/>
</dbReference>
<feature type="domain" description="ABC transporter" evidence="4">
    <location>
        <begin position="5"/>
        <end position="230"/>
    </location>
</feature>
<dbReference type="EMBL" id="MJIL01000044">
    <property type="protein sequence ID" value="OLQ81130.1"/>
    <property type="molecule type" value="Genomic_DNA"/>
</dbReference>
<dbReference type="Pfam" id="PF00005">
    <property type="entry name" value="ABC_tran"/>
    <property type="match status" value="1"/>
</dbReference>
<proteinExistence type="predicted"/>